<name>A0A428ZE80_KIBAR</name>
<organism evidence="1 2">
    <name type="scientific">Kibdelosporangium aridum</name>
    <dbReference type="NCBI Taxonomy" id="2030"/>
    <lineage>
        <taxon>Bacteria</taxon>
        <taxon>Bacillati</taxon>
        <taxon>Actinomycetota</taxon>
        <taxon>Actinomycetes</taxon>
        <taxon>Pseudonocardiales</taxon>
        <taxon>Pseudonocardiaceae</taxon>
        <taxon>Kibdelosporangium</taxon>
    </lineage>
</organism>
<proteinExistence type="predicted"/>
<dbReference type="RefSeq" id="WP_037256119.1">
    <property type="nucleotide sequence ID" value="NZ_QHKI01000009.1"/>
</dbReference>
<dbReference type="Proteomes" id="UP000287547">
    <property type="component" value="Unassembled WGS sequence"/>
</dbReference>
<gene>
    <name evidence="1" type="ORF">DMH04_14530</name>
</gene>
<comment type="caution">
    <text evidence="1">The sequence shown here is derived from an EMBL/GenBank/DDBJ whole genome shotgun (WGS) entry which is preliminary data.</text>
</comment>
<dbReference type="Gene3D" id="3.40.50.300">
    <property type="entry name" value="P-loop containing nucleotide triphosphate hydrolases"/>
    <property type="match status" value="1"/>
</dbReference>
<sequence length="403" mass="44602">MRELPGFQQRVLDRLRDPARPRFGVVKSVTGSGIRRAIEEYIREVTTDALVLVLAPRREIIEQWAYRLRESVDVPVIVLDSSSTALQLLEQSLVPHGYVVLATYARASHGPSRLALSELNYGLIIHDTPFRAFSDKVEQLNYRAEHVIALTNQETTRTEIEWPLLADITSDDVTHDSGLATVVDVPFVLSNEERALRAEIVELLTEYGVSAGVPLRLASDSKPHLHTLLLDLTSSGDYPEKKSGSDLGYTKVDAALAERAWGLVDRIENAPADSRVRVLEQVVEKETSSGARCIVVAPTATDAYYIAGYLDGSGNRHCAVLTTEIPMTELAPELDGLMPSQPIIVTTPIFAHIERWAAGSTVVLWPSPRSRRSFGELPGTSDTYSEIRVLRLTEVEGKQERAR</sequence>
<dbReference type="EMBL" id="QHKI01000009">
    <property type="protein sequence ID" value="RSM86369.1"/>
    <property type="molecule type" value="Genomic_DNA"/>
</dbReference>
<evidence type="ECO:0000313" key="1">
    <source>
        <dbReference type="EMBL" id="RSM86369.1"/>
    </source>
</evidence>
<dbReference type="AlphaFoldDB" id="A0A428ZE80"/>
<evidence type="ECO:0008006" key="3">
    <source>
        <dbReference type="Google" id="ProtNLM"/>
    </source>
</evidence>
<reference evidence="1 2" key="1">
    <citation type="submission" date="2018-05" db="EMBL/GenBank/DDBJ databases">
        <title>Evolution of GPA BGCs.</title>
        <authorList>
            <person name="Waglechner N."/>
            <person name="Wright G.D."/>
        </authorList>
    </citation>
    <scope>NUCLEOTIDE SEQUENCE [LARGE SCALE GENOMIC DNA]</scope>
    <source>
        <strain evidence="1 2">A82846</strain>
    </source>
</reference>
<dbReference type="InterPro" id="IPR027417">
    <property type="entry name" value="P-loop_NTPase"/>
</dbReference>
<protein>
    <recommendedName>
        <fullName evidence="3">Helicase ATP-binding domain-containing protein</fullName>
    </recommendedName>
</protein>
<dbReference type="SUPFAM" id="SSF52540">
    <property type="entry name" value="P-loop containing nucleoside triphosphate hydrolases"/>
    <property type="match status" value="1"/>
</dbReference>
<accession>A0A428ZE80</accession>
<evidence type="ECO:0000313" key="2">
    <source>
        <dbReference type="Proteomes" id="UP000287547"/>
    </source>
</evidence>